<dbReference type="GO" id="GO:0035438">
    <property type="term" value="F:cyclic-di-GMP binding"/>
    <property type="evidence" value="ECO:0007669"/>
    <property type="project" value="InterPro"/>
</dbReference>
<feature type="domain" description="PilZ" evidence="2">
    <location>
        <begin position="7"/>
        <end position="86"/>
    </location>
</feature>
<protein>
    <recommendedName>
        <fullName evidence="2">PilZ domain-containing protein</fullName>
    </recommendedName>
</protein>
<dbReference type="SUPFAM" id="SSF141371">
    <property type="entry name" value="PilZ domain-like"/>
    <property type="match status" value="1"/>
</dbReference>
<proteinExistence type="predicted"/>
<evidence type="ECO:0000313" key="4">
    <source>
        <dbReference type="Proteomes" id="UP000218784"/>
    </source>
</evidence>
<comment type="caution">
    <text evidence="3">The sequence shown here is derived from an EMBL/GenBank/DDBJ whole genome shotgun (WGS) entry which is preliminary data.</text>
</comment>
<dbReference type="Pfam" id="PF07238">
    <property type="entry name" value="PilZ"/>
    <property type="match status" value="1"/>
</dbReference>
<evidence type="ECO:0000313" key="3">
    <source>
        <dbReference type="EMBL" id="PCG08214.1"/>
    </source>
</evidence>
<evidence type="ECO:0000259" key="2">
    <source>
        <dbReference type="Pfam" id="PF07238"/>
    </source>
</evidence>
<keyword evidence="4" id="KW-1185">Reference proteome</keyword>
<dbReference type="InterPro" id="IPR009875">
    <property type="entry name" value="PilZ_domain"/>
</dbReference>
<dbReference type="Proteomes" id="UP000218784">
    <property type="component" value="Unassembled WGS sequence"/>
</dbReference>
<accession>A0A2A4HV17</accession>
<organism evidence="3 4">
    <name type="scientific">Sphingomonas ginsenosidimutans</name>
    <dbReference type="NCBI Taxonomy" id="862134"/>
    <lineage>
        <taxon>Bacteria</taxon>
        <taxon>Pseudomonadati</taxon>
        <taxon>Pseudomonadota</taxon>
        <taxon>Alphaproteobacteria</taxon>
        <taxon>Sphingomonadales</taxon>
        <taxon>Sphingomonadaceae</taxon>
        <taxon>Sphingomonas</taxon>
    </lineage>
</organism>
<sequence length="137" mass="15118">MATPPDRAPRSSVFLYARIEAEPEPLDCRVRNISEQGACIDNAADLSDGEHLRLSIGAVRHIEADVAWSKEERAGLHFTRSIDVAAARLPRAKATTAPAATRLTPPAQRQPEPPPAGTAQEIHAGWMEHIRNPYRRR</sequence>
<feature type="compositionally biased region" description="Low complexity" evidence="1">
    <location>
        <begin position="93"/>
        <end position="110"/>
    </location>
</feature>
<gene>
    <name evidence="3" type="ORF">COA17_14220</name>
</gene>
<dbReference type="Gene3D" id="2.40.10.220">
    <property type="entry name" value="predicted glycosyltransferase like domains"/>
    <property type="match status" value="1"/>
</dbReference>
<dbReference type="AlphaFoldDB" id="A0A2A4HV17"/>
<evidence type="ECO:0000256" key="1">
    <source>
        <dbReference type="SAM" id="MobiDB-lite"/>
    </source>
</evidence>
<dbReference type="RefSeq" id="WP_096613331.1">
    <property type="nucleotide sequence ID" value="NZ_JAIEOT010000067.1"/>
</dbReference>
<feature type="region of interest" description="Disordered" evidence="1">
    <location>
        <begin position="93"/>
        <end position="123"/>
    </location>
</feature>
<name>A0A2A4HV17_9SPHN</name>
<reference evidence="3 4" key="1">
    <citation type="submission" date="2017-09" db="EMBL/GenBank/DDBJ databases">
        <title>Sphingomonas ginsenosidimutans KACC 14949, whole genome shotgun sequence.</title>
        <authorList>
            <person name="Feng G."/>
            <person name="Zhu H."/>
        </authorList>
    </citation>
    <scope>NUCLEOTIDE SEQUENCE [LARGE SCALE GENOMIC DNA]</scope>
    <source>
        <strain evidence="3 4">KACC 14949</strain>
    </source>
</reference>
<dbReference type="EMBL" id="NWVD01000007">
    <property type="protein sequence ID" value="PCG08214.1"/>
    <property type="molecule type" value="Genomic_DNA"/>
</dbReference>